<proteinExistence type="predicted"/>
<dbReference type="EMBL" id="GBRH01223514">
    <property type="protein sequence ID" value="JAD74381.1"/>
    <property type="molecule type" value="Transcribed_RNA"/>
</dbReference>
<name>A0A0A9CFL4_ARUDO</name>
<reference evidence="1" key="1">
    <citation type="submission" date="2014-09" db="EMBL/GenBank/DDBJ databases">
        <authorList>
            <person name="Magalhaes I.L.F."/>
            <person name="Oliveira U."/>
            <person name="Santos F.R."/>
            <person name="Vidigal T.H.D.A."/>
            <person name="Brescovit A.D."/>
            <person name="Santos A.J."/>
        </authorList>
    </citation>
    <scope>NUCLEOTIDE SEQUENCE</scope>
    <source>
        <tissue evidence="1">Shoot tissue taken approximately 20 cm above the soil surface</tissue>
    </source>
</reference>
<reference evidence="1" key="2">
    <citation type="journal article" date="2015" name="Data Brief">
        <title>Shoot transcriptome of the giant reed, Arundo donax.</title>
        <authorList>
            <person name="Barrero R.A."/>
            <person name="Guerrero F.D."/>
            <person name="Moolhuijzen P."/>
            <person name="Goolsby J.A."/>
            <person name="Tidwell J."/>
            <person name="Bellgard S.E."/>
            <person name="Bellgard M.I."/>
        </authorList>
    </citation>
    <scope>NUCLEOTIDE SEQUENCE</scope>
    <source>
        <tissue evidence="1">Shoot tissue taken approximately 20 cm above the soil surface</tissue>
    </source>
</reference>
<sequence>MLSTGKPRANYTQRTEFIKLYNSPSYSLFEMIELISLNLYSGEKILFFYCKSPANI</sequence>
<protein>
    <submittedName>
        <fullName evidence="1">Uncharacterized protein</fullName>
    </submittedName>
</protein>
<dbReference type="AlphaFoldDB" id="A0A0A9CFL4"/>
<evidence type="ECO:0000313" key="1">
    <source>
        <dbReference type="EMBL" id="JAD74381.1"/>
    </source>
</evidence>
<accession>A0A0A9CFL4</accession>
<organism evidence="1">
    <name type="scientific">Arundo donax</name>
    <name type="common">Giant reed</name>
    <name type="synonym">Donax arundinaceus</name>
    <dbReference type="NCBI Taxonomy" id="35708"/>
    <lineage>
        <taxon>Eukaryota</taxon>
        <taxon>Viridiplantae</taxon>
        <taxon>Streptophyta</taxon>
        <taxon>Embryophyta</taxon>
        <taxon>Tracheophyta</taxon>
        <taxon>Spermatophyta</taxon>
        <taxon>Magnoliopsida</taxon>
        <taxon>Liliopsida</taxon>
        <taxon>Poales</taxon>
        <taxon>Poaceae</taxon>
        <taxon>PACMAD clade</taxon>
        <taxon>Arundinoideae</taxon>
        <taxon>Arundineae</taxon>
        <taxon>Arundo</taxon>
    </lineage>
</organism>